<feature type="chain" id="PRO_5009008855" description="Flagellar P-ring protein" evidence="4">
    <location>
        <begin position="27"/>
        <end position="369"/>
    </location>
</feature>
<comment type="subcellular location">
    <subcellularLocation>
        <location evidence="4">Periplasm</location>
    </subcellularLocation>
    <subcellularLocation>
        <location evidence="4">Bacterial flagellum basal body</location>
    </subcellularLocation>
</comment>
<evidence type="ECO:0000256" key="4">
    <source>
        <dbReference type="HAMAP-Rule" id="MF_00416"/>
    </source>
</evidence>
<keyword evidence="6" id="KW-1185">Reference proteome</keyword>
<dbReference type="HAMAP" id="MF_00416">
    <property type="entry name" value="FlgI"/>
    <property type="match status" value="1"/>
</dbReference>
<proteinExistence type="inferred from homology"/>
<keyword evidence="5" id="KW-0969">Cilium</keyword>
<dbReference type="NCBIfam" id="NF003676">
    <property type="entry name" value="PRK05303.1"/>
    <property type="match status" value="1"/>
</dbReference>
<dbReference type="GO" id="GO:0030288">
    <property type="term" value="C:outer membrane-bounded periplasmic space"/>
    <property type="evidence" value="ECO:0007669"/>
    <property type="project" value="InterPro"/>
</dbReference>
<dbReference type="KEGG" id="drt:Dret_0597"/>
<dbReference type="InterPro" id="IPR001782">
    <property type="entry name" value="Flag_FlgI"/>
</dbReference>
<feature type="signal peptide" evidence="4">
    <location>
        <begin position="1"/>
        <end position="26"/>
    </location>
</feature>
<name>C8WYX8_DESRD</name>
<dbReference type="AlphaFoldDB" id="C8WYX8"/>
<gene>
    <name evidence="4" type="primary">flgI</name>
    <name evidence="5" type="ordered locus">Dret_0597</name>
</gene>
<dbReference type="eggNOG" id="COG1706">
    <property type="taxonomic scope" value="Bacteria"/>
</dbReference>
<organism evidence="5 6">
    <name type="scientific">Desulfohalobium retbaense (strain ATCC 49708 / DSM 5692 / JCM 16813 / HR100)</name>
    <dbReference type="NCBI Taxonomy" id="485915"/>
    <lineage>
        <taxon>Bacteria</taxon>
        <taxon>Pseudomonadati</taxon>
        <taxon>Thermodesulfobacteriota</taxon>
        <taxon>Desulfovibrionia</taxon>
        <taxon>Desulfovibrionales</taxon>
        <taxon>Desulfohalobiaceae</taxon>
        <taxon>Desulfohalobium</taxon>
    </lineage>
</organism>
<keyword evidence="5" id="KW-0282">Flagellum</keyword>
<keyword evidence="4" id="KW-0574">Periplasm</keyword>
<evidence type="ECO:0000313" key="6">
    <source>
        <dbReference type="Proteomes" id="UP000001052"/>
    </source>
</evidence>
<keyword evidence="2 4" id="KW-0732">Signal</keyword>
<dbReference type="HOGENOM" id="CLU_045235_1_0_7"/>
<evidence type="ECO:0000256" key="2">
    <source>
        <dbReference type="ARBA" id="ARBA00022729"/>
    </source>
</evidence>
<keyword evidence="3 4" id="KW-0975">Bacterial flagellum</keyword>
<dbReference type="GO" id="GO:0005198">
    <property type="term" value="F:structural molecule activity"/>
    <property type="evidence" value="ECO:0007669"/>
    <property type="project" value="InterPro"/>
</dbReference>
<sequence precursor="true">MLSWSRFIGAILVLCLAMVWTLPATAARIKDIADLKGVRTNQILGYGLVVGLNDTGDSSGTGFTKETLANMLERLNISSNREDINVGNVAAVMVTAELPPFVKTGSPVDVLVSSIGDAESLSGGTLLQTPLSGPDGKVYAVAQGPLSVGGISVSGQAGQVQKNHPTVGRVPDGATVEREVPYSFPQKGPLTYHIQESDFTTISRITSVINEEYGQKTAHAMDSASFRVRIPDAFAENRVKFIADLERLTVQPDSKARVVVNERTGTIVMGQDVRLDKVAVAHGNLKLMVREMPQVSQPQPFSQGETTTVPRTEVQVEEEEARLMVMNKGVNIGDVAAALNAIGATPRDLIAIFQAIKAAGALHAELVLL</sequence>
<dbReference type="PANTHER" id="PTHR30381">
    <property type="entry name" value="FLAGELLAR P-RING PERIPLASMIC PROTEIN FLGI"/>
    <property type="match status" value="1"/>
</dbReference>
<dbReference type="PRINTS" id="PR01010">
    <property type="entry name" value="FLGPRINGFLGI"/>
</dbReference>
<dbReference type="GO" id="GO:0071973">
    <property type="term" value="P:bacterial-type flagellum-dependent cell motility"/>
    <property type="evidence" value="ECO:0007669"/>
    <property type="project" value="InterPro"/>
</dbReference>
<keyword evidence="5" id="KW-0966">Cell projection</keyword>
<protein>
    <recommendedName>
        <fullName evidence="4">Flagellar P-ring protein</fullName>
    </recommendedName>
    <alternativeName>
        <fullName evidence="4">Basal body P-ring protein</fullName>
    </alternativeName>
</protein>
<reference evidence="5 6" key="2">
    <citation type="journal article" date="2010" name="Stand. Genomic Sci.">
        <title>Complete genome sequence of Desulfohalobium retbaense type strain (HR(100)).</title>
        <authorList>
            <person name="Spring S."/>
            <person name="Nolan M."/>
            <person name="Lapidus A."/>
            <person name="Glavina Del Rio T."/>
            <person name="Copeland A."/>
            <person name="Tice H."/>
            <person name="Cheng J.F."/>
            <person name="Lucas S."/>
            <person name="Land M."/>
            <person name="Chen F."/>
            <person name="Bruce D."/>
            <person name="Goodwin L."/>
            <person name="Pitluck S."/>
            <person name="Ivanova N."/>
            <person name="Mavromatis K."/>
            <person name="Mikhailova N."/>
            <person name="Pati A."/>
            <person name="Chen A."/>
            <person name="Palaniappan K."/>
            <person name="Hauser L."/>
            <person name="Chang Y.J."/>
            <person name="Jeffries C.D."/>
            <person name="Munk C."/>
            <person name="Kiss H."/>
            <person name="Chain P."/>
            <person name="Han C."/>
            <person name="Brettin T."/>
            <person name="Detter J.C."/>
            <person name="Schuler E."/>
            <person name="Goker M."/>
            <person name="Rohde M."/>
            <person name="Bristow J."/>
            <person name="Eisen J.A."/>
            <person name="Markowitz V."/>
            <person name="Hugenholtz P."/>
            <person name="Kyrpides N.C."/>
            <person name="Klenk H.P."/>
        </authorList>
    </citation>
    <scope>NUCLEOTIDE SEQUENCE [LARGE SCALE GENOMIC DNA]</scope>
    <source>
        <strain evidence="5 6">DSM 5692</strain>
    </source>
</reference>
<comment type="similarity">
    <text evidence="4">Belongs to the FlgI family.</text>
</comment>
<dbReference type="STRING" id="485915.Dret_0597"/>
<dbReference type="Pfam" id="PF02119">
    <property type="entry name" value="FlgI"/>
    <property type="match status" value="1"/>
</dbReference>
<reference evidence="6" key="1">
    <citation type="submission" date="2009-09" db="EMBL/GenBank/DDBJ databases">
        <title>The complete chromosome of Desulfohalobium retbaense DSM 5692.</title>
        <authorList>
            <consortium name="US DOE Joint Genome Institute (JGI-PGF)"/>
            <person name="Lucas S."/>
            <person name="Copeland A."/>
            <person name="Lapidus A."/>
            <person name="Glavina del Rio T."/>
            <person name="Dalin E."/>
            <person name="Tice H."/>
            <person name="Bruce D."/>
            <person name="Goodwin L."/>
            <person name="Pitluck S."/>
            <person name="Kyrpides N."/>
            <person name="Mavromatis K."/>
            <person name="Ivanova N."/>
            <person name="Mikhailova N."/>
            <person name="Munk A.C."/>
            <person name="Brettin T."/>
            <person name="Detter J.C."/>
            <person name="Han C."/>
            <person name="Tapia R."/>
            <person name="Larimer F."/>
            <person name="Land M."/>
            <person name="Hauser L."/>
            <person name="Markowitz V."/>
            <person name="Cheng J.-F."/>
            <person name="Hugenholtz P."/>
            <person name="Woyke T."/>
            <person name="Wu D."/>
            <person name="Spring S."/>
            <person name="Klenk H.-P."/>
            <person name="Eisen J.A."/>
        </authorList>
    </citation>
    <scope>NUCLEOTIDE SEQUENCE [LARGE SCALE GENOMIC DNA]</scope>
    <source>
        <strain evidence="6">DSM 5692</strain>
    </source>
</reference>
<evidence type="ECO:0000256" key="3">
    <source>
        <dbReference type="ARBA" id="ARBA00023143"/>
    </source>
</evidence>
<dbReference type="RefSeq" id="WP_015751052.1">
    <property type="nucleotide sequence ID" value="NC_013223.1"/>
</dbReference>
<dbReference type="Proteomes" id="UP000001052">
    <property type="component" value="Chromosome"/>
</dbReference>
<dbReference type="PANTHER" id="PTHR30381:SF0">
    <property type="entry name" value="FLAGELLAR P-RING PROTEIN"/>
    <property type="match status" value="1"/>
</dbReference>
<dbReference type="GO" id="GO:0009428">
    <property type="term" value="C:bacterial-type flagellum basal body, distal rod, P ring"/>
    <property type="evidence" value="ECO:0007669"/>
    <property type="project" value="InterPro"/>
</dbReference>
<comment type="subunit">
    <text evidence="4">The basal body constitutes a major portion of the flagellar organelle and consists of four rings (L,P,S, and M) mounted on a central rod.</text>
</comment>
<dbReference type="EMBL" id="CP001734">
    <property type="protein sequence ID" value="ACV67894.1"/>
    <property type="molecule type" value="Genomic_DNA"/>
</dbReference>
<dbReference type="OrthoDB" id="9786431at2"/>
<evidence type="ECO:0000256" key="1">
    <source>
        <dbReference type="ARBA" id="ARBA00002591"/>
    </source>
</evidence>
<accession>C8WYX8</accession>
<evidence type="ECO:0000313" key="5">
    <source>
        <dbReference type="EMBL" id="ACV67894.1"/>
    </source>
</evidence>
<comment type="function">
    <text evidence="1 4">Assembles around the rod to form the L-ring and probably protects the motor/basal body from shearing forces during rotation.</text>
</comment>